<name>A0ABN7S9B9_THEXY</name>
<evidence type="ECO:0000313" key="2">
    <source>
        <dbReference type="EMBL" id="CAG5092097.1"/>
    </source>
</evidence>
<proteinExistence type="predicted"/>
<dbReference type="InterPro" id="IPR036259">
    <property type="entry name" value="MFS_trans_sf"/>
</dbReference>
<sequence length="89" mass="9121">MLRVLQAGLALAALGLGAAGFSSSLPVLVLMSIVYIAGISLTIPTMISLVGMLAGDRRGAAVARAVHRSVGRAADRGVSDEDFKRRLGS</sequence>
<feature type="transmembrane region" description="Helical" evidence="1">
    <location>
        <begin position="29"/>
        <end position="54"/>
    </location>
</feature>
<reference evidence="2 3" key="1">
    <citation type="submission" date="2021-04" db="EMBL/GenBank/DDBJ databases">
        <authorList>
            <person name="Rakotoarivonina H."/>
        </authorList>
    </citation>
    <scope>NUCLEOTIDE SEQUENCE [LARGE SCALE GENOMIC DNA]</scope>
    <source>
        <strain evidence="2 3">XE</strain>
    </source>
</reference>
<keyword evidence="1" id="KW-0472">Membrane</keyword>
<comment type="caution">
    <text evidence="2">The sequence shown here is derived from an EMBL/GenBank/DDBJ whole genome shotgun (WGS) entry which is preliminary data.</text>
</comment>
<dbReference type="EMBL" id="CAJRAY010000090">
    <property type="protein sequence ID" value="CAG5092097.1"/>
    <property type="molecule type" value="Genomic_DNA"/>
</dbReference>
<evidence type="ECO:0000313" key="3">
    <source>
        <dbReference type="Proteomes" id="UP000681526"/>
    </source>
</evidence>
<evidence type="ECO:0008006" key="4">
    <source>
        <dbReference type="Google" id="ProtNLM"/>
    </source>
</evidence>
<keyword evidence="1" id="KW-1133">Transmembrane helix</keyword>
<dbReference type="Proteomes" id="UP000681526">
    <property type="component" value="Unassembled WGS sequence"/>
</dbReference>
<keyword evidence="1" id="KW-0812">Transmembrane</keyword>
<keyword evidence="3" id="KW-1185">Reference proteome</keyword>
<accession>A0ABN7S9B9</accession>
<gene>
    <name evidence="2" type="primary">txxe 2833</name>
    <name evidence="2" type="ORF">TXXE_17590</name>
</gene>
<protein>
    <recommendedName>
        <fullName evidence="4">MFS transporter</fullName>
    </recommendedName>
</protein>
<organism evidence="2 3">
    <name type="scientific">Thermobacillus xylanilyticus</name>
    <dbReference type="NCBI Taxonomy" id="76633"/>
    <lineage>
        <taxon>Bacteria</taxon>
        <taxon>Bacillati</taxon>
        <taxon>Bacillota</taxon>
        <taxon>Bacilli</taxon>
        <taxon>Bacillales</taxon>
        <taxon>Paenibacillaceae</taxon>
        <taxon>Thermobacillus</taxon>
    </lineage>
</organism>
<evidence type="ECO:0000256" key="1">
    <source>
        <dbReference type="SAM" id="Phobius"/>
    </source>
</evidence>
<dbReference type="SUPFAM" id="SSF103473">
    <property type="entry name" value="MFS general substrate transporter"/>
    <property type="match status" value="1"/>
</dbReference>